<dbReference type="Gene3D" id="1.20.120.10">
    <property type="entry name" value="Cytochrome c/b562"/>
    <property type="match status" value="1"/>
</dbReference>
<dbReference type="EMBL" id="JALKHS010000011">
    <property type="protein sequence ID" value="MCK0532690.1"/>
    <property type="molecule type" value="Genomic_DNA"/>
</dbReference>
<dbReference type="InterPro" id="IPR012127">
    <property type="entry name" value="Cyt_c_prime"/>
</dbReference>
<feature type="chain" id="PRO_5046230985" evidence="6">
    <location>
        <begin position="24"/>
        <end position="154"/>
    </location>
</feature>
<dbReference type="PIRSF" id="PIRSF000027">
    <property type="entry name" value="Cytc_c_prime"/>
    <property type="match status" value="1"/>
</dbReference>
<dbReference type="InterPro" id="IPR010980">
    <property type="entry name" value="Cyt_c/b562"/>
</dbReference>
<keyword evidence="5" id="KW-0408">Iron</keyword>
<protein>
    <submittedName>
        <fullName evidence="7">Cytochrome c</fullName>
    </submittedName>
</protein>
<proteinExistence type="predicted"/>
<dbReference type="InterPro" id="IPR015984">
    <property type="entry name" value="Cyt_c_prime_subgr"/>
</dbReference>
<dbReference type="Pfam" id="PF01322">
    <property type="entry name" value="Cytochrom_C_2"/>
    <property type="match status" value="1"/>
</dbReference>
<evidence type="ECO:0000313" key="8">
    <source>
        <dbReference type="Proteomes" id="UP001203512"/>
    </source>
</evidence>
<accession>A0ABT0E002</accession>
<dbReference type="PROSITE" id="PS51009">
    <property type="entry name" value="CYTCII"/>
    <property type="match status" value="1"/>
</dbReference>
<evidence type="ECO:0000313" key="7">
    <source>
        <dbReference type="EMBL" id="MCK0532690.1"/>
    </source>
</evidence>
<keyword evidence="4" id="KW-0249">Electron transport</keyword>
<dbReference type="PRINTS" id="PR00608">
    <property type="entry name" value="CYTCHROMECII"/>
</dbReference>
<keyword evidence="3" id="KW-0479">Metal-binding</keyword>
<evidence type="ECO:0000256" key="3">
    <source>
        <dbReference type="ARBA" id="ARBA00022723"/>
    </source>
</evidence>
<dbReference type="SUPFAM" id="SSF47175">
    <property type="entry name" value="Cytochromes"/>
    <property type="match status" value="1"/>
</dbReference>
<evidence type="ECO:0000256" key="6">
    <source>
        <dbReference type="SAM" id="SignalP"/>
    </source>
</evidence>
<feature type="signal peptide" evidence="6">
    <location>
        <begin position="1"/>
        <end position="23"/>
    </location>
</feature>
<gene>
    <name evidence="7" type="ORF">MU848_13965</name>
</gene>
<keyword evidence="1" id="KW-0813">Transport</keyword>
<dbReference type="InterPro" id="IPR002321">
    <property type="entry name" value="Cyt_c_II"/>
</dbReference>
<evidence type="ECO:0000256" key="2">
    <source>
        <dbReference type="ARBA" id="ARBA00022617"/>
    </source>
</evidence>
<comment type="caution">
    <text evidence="7">The sequence shown here is derived from an EMBL/GenBank/DDBJ whole genome shotgun (WGS) entry which is preliminary data.</text>
</comment>
<keyword evidence="6" id="KW-0732">Signal</keyword>
<keyword evidence="2" id="KW-0349">Heme</keyword>
<organism evidence="7 8">
    <name type="scientific">Sphingobium agri</name>
    <dbReference type="NCBI Taxonomy" id="2933566"/>
    <lineage>
        <taxon>Bacteria</taxon>
        <taxon>Pseudomonadati</taxon>
        <taxon>Pseudomonadota</taxon>
        <taxon>Alphaproteobacteria</taxon>
        <taxon>Sphingomonadales</taxon>
        <taxon>Sphingomonadaceae</taxon>
        <taxon>Sphingobium</taxon>
    </lineage>
</organism>
<name>A0ABT0E002_9SPHN</name>
<evidence type="ECO:0000256" key="4">
    <source>
        <dbReference type="ARBA" id="ARBA00022982"/>
    </source>
</evidence>
<keyword evidence="8" id="KW-1185">Reference proteome</keyword>
<evidence type="ECO:0000256" key="1">
    <source>
        <dbReference type="ARBA" id="ARBA00022448"/>
    </source>
</evidence>
<sequence>MMKLPYSLALATAGLAASYAAYAATPAVTNAIKARQASYKEIGGAFKSVNDEIKSGSPDMNSVRPLARDLATRAALLPKYFPKGSGPESGVKTRAKAEIWKDNAAFVKLQGDMITAAKALDAAAASGNVAGLTAARNSLGGTCKSCHDRFRAEL</sequence>
<evidence type="ECO:0000256" key="5">
    <source>
        <dbReference type="ARBA" id="ARBA00023004"/>
    </source>
</evidence>
<reference evidence="7 8" key="1">
    <citation type="submission" date="2022-04" db="EMBL/GenBank/DDBJ databases">
        <authorList>
            <person name="Huq M.A."/>
        </authorList>
    </citation>
    <scope>NUCLEOTIDE SEQUENCE [LARGE SCALE GENOMIC DNA]</scope>
    <source>
        <strain evidence="7 8">MAH-33</strain>
    </source>
</reference>
<dbReference type="Proteomes" id="UP001203512">
    <property type="component" value="Unassembled WGS sequence"/>
</dbReference>